<dbReference type="InterPro" id="IPR015793">
    <property type="entry name" value="Pyrv_Knase_brl"/>
</dbReference>
<dbReference type="Gene3D" id="3.40.1380.20">
    <property type="entry name" value="Pyruvate kinase, C-terminal domain"/>
    <property type="match status" value="1"/>
</dbReference>
<dbReference type="InterPro" id="IPR015795">
    <property type="entry name" value="Pyrv_Knase_C"/>
</dbReference>
<evidence type="ECO:0000256" key="4">
    <source>
        <dbReference type="ARBA" id="ARBA00006237"/>
    </source>
</evidence>
<dbReference type="UniPathway" id="UPA00109">
    <property type="reaction ID" value="UER00188"/>
</dbReference>
<dbReference type="SUPFAM" id="SSF52935">
    <property type="entry name" value="PK C-terminal domain-like"/>
    <property type="match status" value="1"/>
</dbReference>
<dbReference type="InterPro" id="IPR011037">
    <property type="entry name" value="Pyrv_Knase-like_insert_dom_sf"/>
</dbReference>
<evidence type="ECO:0000256" key="5">
    <source>
        <dbReference type="ARBA" id="ARBA00008663"/>
    </source>
</evidence>
<dbReference type="GO" id="GO:0004743">
    <property type="term" value="F:pyruvate kinase activity"/>
    <property type="evidence" value="ECO:0007669"/>
    <property type="project" value="UniProtKB-UniRule"/>
</dbReference>
<feature type="domain" description="Pyruvate kinase C-terminal" evidence="23">
    <location>
        <begin position="356"/>
        <end position="469"/>
    </location>
</feature>
<dbReference type="Pfam" id="PF00224">
    <property type="entry name" value="PK"/>
    <property type="match status" value="1"/>
</dbReference>
<dbReference type="InterPro" id="IPR008279">
    <property type="entry name" value="PEP-util_enz_mobile_dom"/>
</dbReference>
<keyword evidence="25" id="KW-1185">Reference proteome</keyword>
<evidence type="ECO:0000256" key="14">
    <source>
        <dbReference type="ARBA" id="ARBA00022842"/>
    </source>
</evidence>
<comment type="cofactor">
    <cofactor evidence="1">
        <name>Mg(2+)</name>
        <dbReference type="ChEBI" id="CHEBI:18420"/>
    </cofactor>
</comment>
<proteinExistence type="inferred from homology"/>
<comment type="catalytic activity">
    <reaction evidence="18 20">
        <text>pyruvate + ATP = phosphoenolpyruvate + ADP + H(+)</text>
        <dbReference type="Rhea" id="RHEA:18157"/>
        <dbReference type="ChEBI" id="CHEBI:15361"/>
        <dbReference type="ChEBI" id="CHEBI:15378"/>
        <dbReference type="ChEBI" id="CHEBI:30616"/>
        <dbReference type="ChEBI" id="CHEBI:58702"/>
        <dbReference type="ChEBI" id="CHEBI:456216"/>
        <dbReference type="EC" id="2.7.1.40"/>
    </reaction>
</comment>
<dbReference type="InterPro" id="IPR036637">
    <property type="entry name" value="Phosphohistidine_dom_sf"/>
</dbReference>
<keyword evidence="10" id="KW-0479">Metal-binding</keyword>
<keyword evidence="17 24" id="KW-0670">Pyruvate</keyword>
<evidence type="ECO:0000256" key="9">
    <source>
        <dbReference type="ARBA" id="ARBA00022679"/>
    </source>
</evidence>
<evidence type="ECO:0000256" key="3">
    <source>
        <dbReference type="ARBA" id="ARBA00004997"/>
    </source>
</evidence>
<evidence type="ECO:0000256" key="16">
    <source>
        <dbReference type="ARBA" id="ARBA00023152"/>
    </source>
</evidence>
<dbReference type="NCBIfam" id="TIGR01064">
    <property type="entry name" value="pyruv_kin"/>
    <property type="match status" value="1"/>
</dbReference>
<evidence type="ECO:0000259" key="23">
    <source>
        <dbReference type="Pfam" id="PF02887"/>
    </source>
</evidence>
<keyword evidence="12 20" id="KW-0418">Kinase</keyword>
<evidence type="ECO:0000259" key="22">
    <source>
        <dbReference type="Pfam" id="PF00391"/>
    </source>
</evidence>
<dbReference type="OrthoDB" id="9812123at2"/>
<feature type="domain" description="Pyruvate kinase barrel" evidence="21">
    <location>
        <begin position="1"/>
        <end position="322"/>
    </location>
</feature>
<keyword evidence="14 20" id="KW-0460">Magnesium</keyword>
<dbReference type="EC" id="2.7.1.40" evidence="7 19"/>
<evidence type="ECO:0000313" key="25">
    <source>
        <dbReference type="Proteomes" id="UP000236151"/>
    </source>
</evidence>
<dbReference type="InterPro" id="IPR015806">
    <property type="entry name" value="Pyrv_Knase_insert_dom_sf"/>
</dbReference>
<evidence type="ECO:0000313" key="24">
    <source>
        <dbReference type="EMBL" id="PNU00325.1"/>
    </source>
</evidence>
<evidence type="ECO:0000256" key="8">
    <source>
        <dbReference type="ARBA" id="ARBA00018587"/>
    </source>
</evidence>
<dbReference type="SUPFAM" id="SSF50800">
    <property type="entry name" value="PK beta-barrel domain-like"/>
    <property type="match status" value="1"/>
</dbReference>
<dbReference type="InterPro" id="IPR040442">
    <property type="entry name" value="Pyrv_kinase-like_dom_sf"/>
</dbReference>
<comment type="subunit">
    <text evidence="6">Homotetramer.</text>
</comment>
<keyword evidence="9 20" id="KW-0808">Transferase</keyword>
<evidence type="ECO:0000256" key="15">
    <source>
        <dbReference type="ARBA" id="ARBA00022958"/>
    </source>
</evidence>
<dbReference type="PANTHER" id="PTHR11817">
    <property type="entry name" value="PYRUVATE KINASE"/>
    <property type="match status" value="1"/>
</dbReference>
<dbReference type="Gene3D" id="3.20.20.60">
    <property type="entry name" value="Phosphoenolpyruvate-binding domains"/>
    <property type="match status" value="1"/>
</dbReference>
<evidence type="ECO:0000256" key="1">
    <source>
        <dbReference type="ARBA" id="ARBA00001946"/>
    </source>
</evidence>
<dbReference type="Pfam" id="PF02887">
    <property type="entry name" value="PK_C"/>
    <property type="match status" value="1"/>
</dbReference>
<dbReference type="Gene3D" id="3.50.30.10">
    <property type="entry name" value="Phosphohistidine domain"/>
    <property type="match status" value="1"/>
</dbReference>
<comment type="cofactor">
    <cofactor evidence="2">
        <name>K(+)</name>
        <dbReference type="ChEBI" id="CHEBI:29103"/>
    </cofactor>
</comment>
<organism evidence="24 25">
    <name type="scientific">Clostridium thermosuccinogenes</name>
    <dbReference type="NCBI Taxonomy" id="84032"/>
    <lineage>
        <taxon>Bacteria</taxon>
        <taxon>Bacillati</taxon>
        <taxon>Bacillota</taxon>
        <taxon>Clostridia</taxon>
        <taxon>Eubacteriales</taxon>
        <taxon>Clostridiaceae</taxon>
        <taxon>Clostridium</taxon>
    </lineage>
</organism>
<keyword evidence="16 20" id="KW-0324">Glycolysis</keyword>
<dbReference type="GO" id="GO:0016301">
    <property type="term" value="F:kinase activity"/>
    <property type="evidence" value="ECO:0007669"/>
    <property type="project" value="UniProtKB-KW"/>
</dbReference>
<keyword evidence="13" id="KW-0067">ATP-binding</keyword>
<evidence type="ECO:0000259" key="21">
    <source>
        <dbReference type="Pfam" id="PF00224"/>
    </source>
</evidence>
<dbReference type="PRINTS" id="PR01050">
    <property type="entry name" value="PYRUVTKNASE"/>
</dbReference>
<dbReference type="GO" id="GO:0000287">
    <property type="term" value="F:magnesium ion binding"/>
    <property type="evidence" value="ECO:0007669"/>
    <property type="project" value="UniProtKB-UniRule"/>
</dbReference>
<evidence type="ECO:0000256" key="7">
    <source>
        <dbReference type="ARBA" id="ARBA00012142"/>
    </source>
</evidence>
<dbReference type="GO" id="GO:0005524">
    <property type="term" value="F:ATP binding"/>
    <property type="evidence" value="ECO:0007669"/>
    <property type="project" value="UniProtKB-KW"/>
</dbReference>
<keyword evidence="11" id="KW-0547">Nucleotide-binding</keyword>
<comment type="similarity">
    <text evidence="5 20">Belongs to the pyruvate kinase family.</text>
</comment>
<dbReference type="Gene3D" id="2.40.33.10">
    <property type="entry name" value="PK beta-barrel domain-like"/>
    <property type="match status" value="1"/>
</dbReference>
<dbReference type="InterPro" id="IPR001697">
    <property type="entry name" value="Pyr_Knase"/>
</dbReference>
<evidence type="ECO:0000256" key="11">
    <source>
        <dbReference type="ARBA" id="ARBA00022741"/>
    </source>
</evidence>
<evidence type="ECO:0000256" key="19">
    <source>
        <dbReference type="NCBIfam" id="TIGR01064"/>
    </source>
</evidence>
<dbReference type="EMBL" id="NIOJ01000012">
    <property type="protein sequence ID" value="PNU00325.1"/>
    <property type="molecule type" value="Genomic_DNA"/>
</dbReference>
<dbReference type="FunFam" id="3.20.20.60:FF:000001">
    <property type="entry name" value="Pyruvate kinase"/>
    <property type="match status" value="1"/>
</dbReference>
<keyword evidence="15" id="KW-0630">Potassium</keyword>
<protein>
    <recommendedName>
        <fullName evidence="8 19">Pyruvate kinase</fullName>
        <ecNumber evidence="7 19">2.7.1.40</ecNumber>
    </recommendedName>
</protein>
<evidence type="ECO:0000256" key="17">
    <source>
        <dbReference type="ARBA" id="ARBA00023317"/>
    </source>
</evidence>
<evidence type="ECO:0000256" key="2">
    <source>
        <dbReference type="ARBA" id="ARBA00001958"/>
    </source>
</evidence>
<dbReference type="Proteomes" id="UP000236151">
    <property type="component" value="Unassembled WGS sequence"/>
</dbReference>
<evidence type="ECO:0000256" key="13">
    <source>
        <dbReference type="ARBA" id="ARBA00022840"/>
    </source>
</evidence>
<dbReference type="SUPFAM" id="SSF52009">
    <property type="entry name" value="Phosphohistidine domain"/>
    <property type="match status" value="1"/>
</dbReference>
<dbReference type="RefSeq" id="WP_103080914.1">
    <property type="nucleotide sequence ID" value="NZ_CP021850.1"/>
</dbReference>
<dbReference type="SUPFAM" id="SSF51621">
    <property type="entry name" value="Phosphoenolpyruvate/pyruvate domain"/>
    <property type="match status" value="1"/>
</dbReference>
<gene>
    <name evidence="24" type="primary">pyk</name>
    <name evidence="24" type="ORF">CDQ84_06470</name>
</gene>
<dbReference type="Pfam" id="PF00391">
    <property type="entry name" value="PEP-utilizers"/>
    <property type="match status" value="1"/>
</dbReference>
<evidence type="ECO:0000256" key="18">
    <source>
        <dbReference type="ARBA" id="ARBA00048152"/>
    </source>
</evidence>
<comment type="similarity">
    <text evidence="4">In the C-terminal section; belongs to the PEP-utilizing enzyme family.</text>
</comment>
<dbReference type="GO" id="GO:0006950">
    <property type="term" value="P:response to stress"/>
    <property type="evidence" value="ECO:0007669"/>
    <property type="project" value="UniProtKB-ARBA"/>
</dbReference>
<evidence type="ECO:0000256" key="12">
    <source>
        <dbReference type="ARBA" id="ARBA00022777"/>
    </source>
</evidence>
<name>A0A2K2FNG0_9CLOT</name>
<dbReference type="InterPro" id="IPR036918">
    <property type="entry name" value="Pyrv_Knase_C_sf"/>
</dbReference>
<comment type="pathway">
    <text evidence="3 20">Carbohydrate degradation; glycolysis; pyruvate from D-glyceraldehyde 3-phosphate: step 5/5.</text>
</comment>
<reference evidence="24 25" key="1">
    <citation type="submission" date="2017-06" db="EMBL/GenBank/DDBJ databases">
        <title>Investigating the central metabolism of Clostridium thermosuccinogenes.</title>
        <authorList>
            <person name="Koendjbiharie J.G."/>
            <person name="van Kranenburg R."/>
        </authorList>
    </citation>
    <scope>NUCLEOTIDE SEQUENCE [LARGE SCALE GENOMIC DNA]</scope>
    <source>
        <strain evidence="24 25">DSM 5806</strain>
    </source>
</reference>
<feature type="domain" description="PEP-utilising enzyme mobile" evidence="22">
    <location>
        <begin position="505"/>
        <end position="574"/>
    </location>
</feature>
<accession>A0A2K2FNG0</accession>
<comment type="caution">
    <text evidence="24">The sequence shown here is derived from an EMBL/GenBank/DDBJ whole genome shotgun (WGS) entry which is preliminary data.</text>
</comment>
<dbReference type="GO" id="GO:0030955">
    <property type="term" value="F:potassium ion binding"/>
    <property type="evidence" value="ECO:0007669"/>
    <property type="project" value="UniProtKB-UniRule"/>
</dbReference>
<evidence type="ECO:0000256" key="6">
    <source>
        <dbReference type="ARBA" id="ARBA00011881"/>
    </source>
</evidence>
<dbReference type="NCBIfam" id="NF004978">
    <property type="entry name" value="PRK06354.1"/>
    <property type="match status" value="1"/>
</dbReference>
<evidence type="ECO:0000256" key="10">
    <source>
        <dbReference type="ARBA" id="ARBA00022723"/>
    </source>
</evidence>
<sequence>MRKTKIICTLGPAVDDENVLRMLMLKGMNVARINFSHGTHEEHKKRIDTFKKVRDSLGLPIPLLLDTKGPEIRTGIFEKGEVQLKPGETFILCHDDILGDESRVSVSYKDLYKDVTKGSRILIDDGLVELRVEEIRDKDIYCTVINGGVVGNRKGINVPGVEVRLPSITEKDIEDIKFGIENEFDFIGASFIRKADDVVDIKKLLEKNGGADIKVIAKIENRTGLENIDEIIKVADGIMVARGDLGVEIPVEEVPIAQKMLIEKCYANGKPVITATQMLDSMIRNPRPTRAEASDVANAIYDGTSAIMLSGETAAGRYPVESLEMMSRIAEKAESSIDYWRRFSDFRGDIVTSVTNAIGHATCTTAQDLKAAAIITVTKSGHTARMISRFRPDCPIIATTVSPRVQRQLSLSWGVLPYLVDYASSTDEMFDSGIEKALESGLVRNGDLVVITAGIPIGVSGTTNIMKVHIVGKVLVQGTGIGSGSVTGELCVARTFEEANEKFVDGEILVLPFTNNDIIPIARRASALIVEEGGTNSHAATLGLALDIPVIVGADNATQILKSGSVVTVDADRGIVCYGADAEN</sequence>
<dbReference type="InterPro" id="IPR015813">
    <property type="entry name" value="Pyrv/PenolPyrv_kinase-like_dom"/>
</dbReference>
<evidence type="ECO:0000256" key="20">
    <source>
        <dbReference type="RuleBase" id="RU000504"/>
    </source>
</evidence>
<dbReference type="KEGG" id="cthd:CDO33_14115"/>
<dbReference type="AlphaFoldDB" id="A0A2K2FNG0"/>
<dbReference type="FunFam" id="2.40.33.10:FF:000001">
    <property type="entry name" value="Pyruvate kinase"/>
    <property type="match status" value="1"/>
</dbReference>
<dbReference type="NCBIfam" id="NF004491">
    <property type="entry name" value="PRK05826.1"/>
    <property type="match status" value="1"/>
</dbReference>
<dbReference type="FunFam" id="3.40.1380.20:FF:000013">
    <property type="entry name" value="Pyruvate kinase"/>
    <property type="match status" value="1"/>
</dbReference>